<evidence type="ECO:0000313" key="1">
    <source>
        <dbReference type="EMBL" id="EJD38073.1"/>
    </source>
</evidence>
<proteinExistence type="predicted"/>
<dbReference type="Proteomes" id="UP000006514">
    <property type="component" value="Unassembled WGS sequence"/>
</dbReference>
<accession>J0DBL9</accession>
<dbReference type="InterPro" id="IPR036537">
    <property type="entry name" value="Adaptor_Cbl_N_dom_sf"/>
</dbReference>
<dbReference type="Gene3D" id="1.20.930.20">
    <property type="entry name" value="Adaptor protein Cbl, N-terminal domain"/>
    <property type="match status" value="1"/>
</dbReference>
<evidence type="ECO:0000313" key="2">
    <source>
        <dbReference type="Proteomes" id="UP000006514"/>
    </source>
</evidence>
<dbReference type="KEGG" id="adl:AURDEDRAFT_172834"/>
<name>J0DBL9_AURST</name>
<evidence type="ECO:0008006" key="3">
    <source>
        <dbReference type="Google" id="ProtNLM"/>
    </source>
</evidence>
<dbReference type="GO" id="GO:0007166">
    <property type="term" value="P:cell surface receptor signaling pathway"/>
    <property type="evidence" value="ECO:0007669"/>
    <property type="project" value="InterPro"/>
</dbReference>
<dbReference type="InParanoid" id="J0DBL9"/>
<organism evidence="1 2">
    <name type="scientific">Auricularia subglabra (strain TFB-10046 / SS5)</name>
    <name type="common">White-rot fungus</name>
    <name type="synonym">Auricularia delicata (strain TFB10046)</name>
    <dbReference type="NCBI Taxonomy" id="717982"/>
    <lineage>
        <taxon>Eukaryota</taxon>
        <taxon>Fungi</taxon>
        <taxon>Dikarya</taxon>
        <taxon>Basidiomycota</taxon>
        <taxon>Agaricomycotina</taxon>
        <taxon>Agaricomycetes</taxon>
        <taxon>Auriculariales</taxon>
        <taxon>Auriculariaceae</taxon>
        <taxon>Auricularia</taxon>
    </lineage>
</organism>
<dbReference type="AlphaFoldDB" id="J0DBL9"/>
<sequence length="476" mass="53163">MRYVLLQRPQRLTMRTHRASVLNVWRTADVTAAREPELAPPQKEALSLRGRDLGDVHGVRLRWSAHMGREDTRVRAAQRVGKRVEARVDRVDRRRRVARRSETTTAAITALVFAADVAVAAVDGVPVVKQVVSVLARVLLLAEKVDKNRGALQDLSEKAQAFAQAIRSAQDRWQVNTLLSHALDKICSVAVSVKRLLESLAAKNRFSRVFGYAFTLPPHIEHLTRELSDTVQLFGVVALADTSCQTSTAVQLVRDDAHYDGEFRRLRHCDIQKGDLIYQLVSANGALALSSYHAEVDGRVHVVRYFERLRIAHGAGGSADGAGADLIERMAITERLLRQVSTVHNSHPYIAQLYGWNTDTGLNRFTVLKSGNGYRVALDYARTRPPSDRLEMMFKLLNACDHLRNLGIGWRPGKDSYAMQLMGPVGSLHGSMKKLEYSVQWEIPGRLWSPWIRLVSRFVVPGCAMSGSSIWSAPRV</sequence>
<protein>
    <recommendedName>
        <fullName evidence="3">Protein kinase domain-containing protein</fullName>
    </recommendedName>
</protein>
<reference evidence="2" key="1">
    <citation type="journal article" date="2012" name="Science">
        <title>The Paleozoic origin of enzymatic lignin decomposition reconstructed from 31 fungal genomes.</title>
        <authorList>
            <person name="Floudas D."/>
            <person name="Binder M."/>
            <person name="Riley R."/>
            <person name="Barry K."/>
            <person name="Blanchette R.A."/>
            <person name="Henrissat B."/>
            <person name="Martinez A.T."/>
            <person name="Otillar R."/>
            <person name="Spatafora J.W."/>
            <person name="Yadav J.S."/>
            <person name="Aerts A."/>
            <person name="Benoit I."/>
            <person name="Boyd A."/>
            <person name="Carlson A."/>
            <person name="Copeland A."/>
            <person name="Coutinho P.M."/>
            <person name="de Vries R.P."/>
            <person name="Ferreira P."/>
            <person name="Findley K."/>
            <person name="Foster B."/>
            <person name="Gaskell J."/>
            <person name="Glotzer D."/>
            <person name="Gorecki P."/>
            <person name="Heitman J."/>
            <person name="Hesse C."/>
            <person name="Hori C."/>
            <person name="Igarashi K."/>
            <person name="Jurgens J.A."/>
            <person name="Kallen N."/>
            <person name="Kersten P."/>
            <person name="Kohler A."/>
            <person name="Kuees U."/>
            <person name="Kumar T.K.A."/>
            <person name="Kuo A."/>
            <person name="LaButti K."/>
            <person name="Larrondo L.F."/>
            <person name="Lindquist E."/>
            <person name="Ling A."/>
            <person name="Lombard V."/>
            <person name="Lucas S."/>
            <person name="Lundell T."/>
            <person name="Martin R."/>
            <person name="McLaughlin D.J."/>
            <person name="Morgenstern I."/>
            <person name="Morin E."/>
            <person name="Murat C."/>
            <person name="Nagy L.G."/>
            <person name="Nolan M."/>
            <person name="Ohm R.A."/>
            <person name="Patyshakuliyeva A."/>
            <person name="Rokas A."/>
            <person name="Ruiz-Duenas F.J."/>
            <person name="Sabat G."/>
            <person name="Salamov A."/>
            <person name="Samejima M."/>
            <person name="Schmutz J."/>
            <person name="Slot J.C."/>
            <person name="St John F."/>
            <person name="Stenlid J."/>
            <person name="Sun H."/>
            <person name="Sun S."/>
            <person name="Syed K."/>
            <person name="Tsang A."/>
            <person name="Wiebenga A."/>
            <person name="Young D."/>
            <person name="Pisabarro A."/>
            <person name="Eastwood D.C."/>
            <person name="Martin F."/>
            <person name="Cullen D."/>
            <person name="Grigoriev I.V."/>
            <person name="Hibbett D.S."/>
        </authorList>
    </citation>
    <scope>NUCLEOTIDE SEQUENCE [LARGE SCALE GENOMIC DNA]</scope>
    <source>
        <strain evidence="2">TFB10046</strain>
    </source>
</reference>
<dbReference type="CDD" id="cd21037">
    <property type="entry name" value="MLKL_NTD"/>
    <property type="match status" value="1"/>
</dbReference>
<gene>
    <name evidence="1" type="ORF">AURDEDRAFT_172834</name>
</gene>
<keyword evidence="2" id="KW-1185">Reference proteome</keyword>
<dbReference type="InterPro" id="IPR059179">
    <property type="entry name" value="MLKL-like_MCAfunc"/>
</dbReference>
<dbReference type="EMBL" id="JH687830">
    <property type="protein sequence ID" value="EJD38073.1"/>
    <property type="molecule type" value="Genomic_DNA"/>
</dbReference>